<dbReference type="OrthoDB" id="1844152at2759"/>
<evidence type="ECO:0000256" key="10">
    <source>
        <dbReference type="SAM" id="Phobius"/>
    </source>
</evidence>
<dbReference type="GO" id="GO:0020037">
    <property type="term" value="F:heme binding"/>
    <property type="evidence" value="ECO:0007669"/>
    <property type="project" value="InterPro"/>
</dbReference>
<evidence type="ECO:0000256" key="6">
    <source>
        <dbReference type="ARBA" id="ARBA00023004"/>
    </source>
</evidence>
<dbReference type="PROSITE" id="PS00086">
    <property type="entry name" value="CYTOCHROME_P450"/>
    <property type="match status" value="1"/>
</dbReference>
<evidence type="ECO:0000256" key="1">
    <source>
        <dbReference type="ARBA" id="ARBA00001971"/>
    </source>
</evidence>
<dbReference type="InterPro" id="IPR001128">
    <property type="entry name" value="Cyt_P450"/>
</dbReference>
<dbReference type="AlphaFoldDB" id="A0A8E2E2L6"/>
<keyword evidence="6 8" id="KW-0408">Iron</keyword>
<dbReference type="GO" id="GO:0016705">
    <property type="term" value="F:oxidoreductase activity, acting on paired donors, with incorporation or reduction of molecular oxygen"/>
    <property type="evidence" value="ECO:0007669"/>
    <property type="project" value="InterPro"/>
</dbReference>
<evidence type="ECO:0000256" key="3">
    <source>
        <dbReference type="ARBA" id="ARBA00022617"/>
    </source>
</evidence>
<sequence>MATPPMNVLLPPLTRLGGGFGITIAVTVLVLIASFAFYTLSERPYPGLLLIGKDPSERTNLPAKKRWMKSAKKICFDALKETQKPFQVIATNGPLIVIPPKYTEEIRLDERMTFKSWLKKDFFTEYPGFEGFKPAVDNNVFIDSVRIGLTQSLGQIVGILEKETKLCLNESMPLSNEWQETHFDKVALRMIARLSSRTFLPEPLCYNEEWLKISVDYTVDFFTAAYVLRLFPPPIRAVVHWFLPYTRKLRQSVATARGIIEPEVKRRKLEREAAIQAGEKPKKYVDALAWVESVSEKSGEYCDPVYAQLNYALGAVHTTSITFTNTVYNLISQPESIELLREEFISVFKEVGEWNKTSLYKLKLMDSFMKESNRLNPASFMTVNRVANVDITLSDGTVIPKNAALSIPNTSLVDPHFWENPHQFNGKRFFDMRQKPDNESKHQFVTTSDEYLPFGHGKHACPGRFFASNEIKVLLCHLIMNYDFKFKGGVMPEFKNNGPDDGFNKDAMVMFKARTPELSVTL</sequence>
<dbReference type="GO" id="GO:0004497">
    <property type="term" value="F:monooxygenase activity"/>
    <property type="evidence" value="ECO:0007669"/>
    <property type="project" value="UniProtKB-KW"/>
</dbReference>
<evidence type="ECO:0000256" key="4">
    <source>
        <dbReference type="ARBA" id="ARBA00022723"/>
    </source>
</evidence>
<reference evidence="11 12" key="1">
    <citation type="journal article" date="2016" name="Nat. Commun.">
        <title>Ectomycorrhizal ecology is imprinted in the genome of the dominant symbiotic fungus Cenococcum geophilum.</title>
        <authorList>
            <consortium name="DOE Joint Genome Institute"/>
            <person name="Peter M."/>
            <person name="Kohler A."/>
            <person name="Ohm R.A."/>
            <person name="Kuo A."/>
            <person name="Krutzmann J."/>
            <person name="Morin E."/>
            <person name="Arend M."/>
            <person name="Barry K.W."/>
            <person name="Binder M."/>
            <person name="Choi C."/>
            <person name="Clum A."/>
            <person name="Copeland A."/>
            <person name="Grisel N."/>
            <person name="Haridas S."/>
            <person name="Kipfer T."/>
            <person name="LaButti K."/>
            <person name="Lindquist E."/>
            <person name="Lipzen A."/>
            <person name="Maire R."/>
            <person name="Meier B."/>
            <person name="Mihaltcheva S."/>
            <person name="Molinier V."/>
            <person name="Murat C."/>
            <person name="Poggeler S."/>
            <person name="Quandt C.A."/>
            <person name="Sperisen C."/>
            <person name="Tritt A."/>
            <person name="Tisserant E."/>
            <person name="Crous P.W."/>
            <person name="Henrissat B."/>
            <person name="Nehls U."/>
            <person name="Egli S."/>
            <person name="Spatafora J.W."/>
            <person name="Grigoriev I.V."/>
            <person name="Martin F.M."/>
        </authorList>
    </citation>
    <scope>NUCLEOTIDE SEQUENCE [LARGE SCALE GENOMIC DNA]</scope>
    <source>
        <strain evidence="11 12">CBS 459.81</strain>
    </source>
</reference>
<keyword evidence="7 9" id="KW-0503">Monooxygenase</keyword>
<keyword evidence="3 8" id="KW-0349">Heme</keyword>
<keyword evidence="10" id="KW-0812">Transmembrane</keyword>
<dbReference type="EMBL" id="KV745233">
    <property type="protein sequence ID" value="OCK76206.1"/>
    <property type="molecule type" value="Genomic_DNA"/>
</dbReference>
<evidence type="ECO:0000256" key="8">
    <source>
        <dbReference type="PIRSR" id="PIRSR602403-1"/>
    </source>
</evidence>
<gene>
    <name evidence="11" type="ORF">K432DRAFT_408368</name>
</gene>
<organism evidence="11 12">
    <name type="scientific">Lepidopterella palustris CBS 459.81</name>
    <dbReference type="NCBI Taxonomy" id="1314670"/>
    <lineage>
        <taxon>Eukaryota</taxon>
        <taxon>Fungi</taxon>
        <taxon>Dikarya</taxon>
        <taxon>Ascomycota</taxon>
        <taxon>Pezizomycotina</taxon>
        <taxon>Dothideomycetes</taxon>
        <taxon>Pleosporomycetidae</taxon>
        <taxon>Mytilinidiales</taxon>
        <taxon>Argynnaceae</taxon>
        <taxon>Lepidopterella</taxon>
    </lineage>
</organism>
<keyword evidence="10" id="KW-1133">Transmembrane helix</keyword>
<keyword evidence="4 8" id="KW-0479">Metal-binding</keyword>
<evidence type="ECO:0000256" key="5">
    <source>
        <dbReference type="ARBA" id="ARBA00023002"/>
    </source>
</evidence>
<evidence type="ECO:0000313" key="11">
    <source>
        <dbReference type="EMBL" id="OCK76206.1"/>
    </source>
</evidence>
<dbReference type="PANTHER" id="PTHR46206:SF2">
    <property type="entry name" value="CYTOCHROME P450 MONOOXYGENASE AUSG-RELATED"/>
    <property type="match status" value="1"/>
</dbReference>
<dbReference type="InterPro" id="IPR002403">
    <property type="entry name" value="Cyt_P450_E_grp-IV"/>
</dbReference>
<comment type="cofactor">
    <cofactor evidence="1 8">
        <name>heme</name>
        <dbReference type="ChEBI" id="CHEBI:30413"/>
    </cofactor>
</comment>
<dbReference type="Proteomes" id="UP000250266">
    <property type="component" value="Unassembled WGS sequence"/>
</dbReference>
<evidence type="ECO:0000256" key="9">
    <source>
        <dbReference type="RuleBase" id="RU000461"/>
    </source>
</evidence>
<protein>
    <submittedName>
        <fullName evidence="11">Cytochrome P450</fullName>
    </submittedName>
</protein>
<keyword evidence="12" id="KW-1185">Reference proteome</keyword>
<accession>A0A8E2E2L6</accession>
<dbReference type="GO" id="GO:0005506">
    <property type="term" value="F:iron ion binding"/>
    <property type="evidence" value="ECO:0007669"/>
    <property type="project" value="InterPro"/>
</dbReference>
<dbReference type="SUPFAM" id="SSF48264">
    <property type="entry name" value="Cytochrome P450"/>
    <property type="match status" value="1"/>
</dbReference>
<feature type="transmembrane region" description="Helical" evidence="10">
    <location>
        <begin position="20"/>
        <end position="40"/>
    </location>
</feature>
<dbReference type="InterPro" id="IPR036396">
    <property type="entry name" value="Cyt_P450_sf"/>
</dbReference>
<dbReference type="CDD" id="cd11041">
    <property type="entry name" value="CYP503A1-like"/>
    <property type="match status" value="1"/>
</dbReference>
<dbReference type="InterPro" id="IPR017972">
    <property type="entry name" value="Cyt_P450_CS"/>
</dbReference>
<comment type="similarity">
    <text evidence="2 9">Belongs to the cytochrome P450 family.</text>
</comment>
<feature type="binding site" description="axial binding residue" evidence="8">
    <location>
        <position position="461"/>
    </location>
    <ligand>
        <name>heme</name>
        <dbReference type="ChEBI" id="CHEBI:30413"/>
    </ligand>
    <ligandPart>
        <name>Fe</name>
        <dbReference type="ChEBI" id="CHEBI:18248"/>
    </ligandPart>
</feature>
<proteinExistence type="inferred from homology"/>
<dbReference type="PANTHER" id="PTHR46206">
    <property type="entry name" value="CYTOCHROME P450"/>
    <property type="match status" value="1"/>
</dbReference>
<evidence type="ECO:0000256" key="7">
    <source>
        <dbReference type="ARBA" id="ARBA00023033"/>
    </source>
</evidence>
<evidence type="ECO:0000256" key="2">
    <source>
        <dbReference type="ARBA" id="ARBA00010617"/>
    </source>
</evidence>
<name>A0A8E2E2L6_9PEZI</name>
<keyword evidence="5 9" id="KW-0560">Oxidoreductase</keyword>
<dbReference type="Gene3D" id="1.10.630.10">
    <property type="entry name" value="Cytochrome P450"/>
    <property type="match status" value="1"/>
</dbReference>
<evidence type="ECO:0000313" key="12">
    <source>
        <dbReference type="Proteomes" id="UP000250266"/>
    </source>
</evidence>
<keyword evidence="10" id="KW-0472">Membrane</keyword>
<dbReference type="Pfam" id="PF00067">
    <property type="entry name" value="p450"/>
    <property type="match status" value="1"/>
</dbReference>
<dbReference type="PRINTS" id="PR00465">
    <property type="entry name" value="EP450IV"/>
</dbReference>